<accession>A0A2C6KY40</accession>
<feature type="transmembrane region" description="Helical" evidence="1">
    <location>
        <begin position="33"/>
        <end position="55"/>
    </location>
</feature>
<dbReference type="VEuPathDB" id="ToxoDB:CSUI_005140"/>
<keyword evidence="1" id="KW-1133">Transmembrane helix</keyword>
<keyword evidence="1" id="KW-0472">Membrane</keyword>
<proteinExistence type="predicted"/>
<name>A0A2C6KY40_9APIC</name>
<protein>
    <submittedName>
        <fullName evidence="2">Uncharacterized protein</fullName>
    </submittedName>
</protein>
<keyword evidence="3" id="KW-1185">Reference proteome</keyword>
<evidence type="ECO:0000313" key="2">
    <source>
        <dbReference type="EMBL" id="PHJ21018.1"/>
    </source>
</evidence>
<dbReference type="Proteomes" id="UP000221165">
    <property type="component" value="Unassembled WGS sequence"/>
</dbReference>
<evidence type="ECO:0000256" key="1">
    <source>
        <dbReference type="SAM" id="Phobius"/>
    </source>
</evidence>
<dbReference type="AlphaFoldDB" id="A0A2C6KY40"/>
<reference evidence="2 3" key="1">
    <citation type="journal article" date="2017" name="Int. J. Parasitol.">
        <title>The genome of the protozoan parasite Cystoisospora suis and a reverse vaccinology approach to identify vaccine candidates.</title>
        <authorList>
            <person name="Palmieri N."/>
            <person name="Shrestha A."/>
            <person name="Ruttkowski B."/>
            <person name="Beck T."/>
            <person name="Vogl C."/>
            <person name="Tomley F."/>
            <person name="Blake D.P."/>
            <person name="Joachim A."/>
        </authorList>
    </citation>
    <scope>NUCLEOTIDE SEQUENCE [LARGE SCALE GENOMIC DNA]</scope>
    <source>
        <strain evidence="2 3">Wien I</strain>
    </source>
</reference>
<sequence>MDVEELKNEKTMRILVCFETPYDLFSQQMVLSIFNLSIDLSSIYLLSSLLSRALYTFSKPRRDSS</sequence>
<organism evidence="2 3">
    <name type="scientific">Cystoisospora suis</name>
    <dbReference type="NCBI Taxonomy" id="483139"/>
    <lineage>
        <taxon>Eukaryota</taxon>
        <taxon>Sar</taxon>
        <taxon>Alveolata</taxon>
        <taxon>Apicomplexa</taxon>
        <taxon>Conoidasida</taxon>
        <taxon>Coccidia</taxon>
        <taxon>Eucoccidiorida</taxon>
        <taxon>Eimeriorina</taxon>
        <taxon>Sarcocystidae</taxon>
        <taxon>Cystoisospora</taxon>
    </lineage>
</organism>
<dbReference type="GeneID" id="94428530"/>
<keyword evidence="1" id="KW-0812">Transmembrane</keyword>
<evidence type="ECO:0000313" key="3">
    <source>
        <dbReference type="Proteomes" id="UP000221165"/>
    </source>
</evidence>
<dbReference type="EMBL" id="MIGC01002472">
    <property type="protein sequence ID" value="PHJ21018.1"/>
    <property type="molecule type" value="Genomic_DNA"/>
</dbReference>
<comment type="caution">
    <text evidence="2">The sequence shown here is derived from an EMBL/GenBank/DDBJ whole genome shotgun (WGS) entry which is preliminary data.</text>
</comment>
<dbReference type="RefSeq" id="XP_067922703.1">
    <property type="nucleotide sequence ID" value="XM_068065319.1"/>
</dbReference>
<gene>
    <name evidence="2" type="ORF">CSUI_005140</name>
</gene>